<feature type="compositionally biased region" description="Basic and acidic residues" evidence="3">
    <location>
        <begin position="438"/>
        <end position="448"/>
    </location>
</feature>
<dbReference type="Proteomes" id="UP000007266">
    <property type="component" value="Linkage group 5"/>
</dbReference>
<dbReference type="InterPro" id="IPR017923">
    <property type="entry name" value="TFIIS_N"/>
</dbReference>
<dbReference type="GO" id="GO:0008270">
    <property type="term" value="F:zinc ion binding"/>
    <property type="evidence" value="ECO:0007669"/>
    <property type="project" value="UniProtKB-KW"/>
</dbReference>
<feature type="zinc finger region" description="C3H1-type" evidence="2">
    <location>
        <begin position="866"/>
        <end position="893"/>
    </location>
</feature>
<dbReference type="PANTHER" id="PTHR46557:SF1">
    <property type="entry name" value="SERINE_THREONINE-PROTEIN PHOSPHATASE 1 REGULATORY SUBUNIT 10"/>
    <property type="match status" value="1"/>
</dbReference>
<protein>
    <submittedName>
        <fullName evidence="6">Uncharacterized protein</fullName>
    </submittedName>
</protein>
<dbReference type="GO" id="GO:0008157">
    <property type="term" value="F:protein phosphatase 1 binding"/>
    <property type="evidence" value="ECO:0000318"/>
    <property type="project" value="GO_Central"/>
</dbReference>
<sequence length="893" mass="99817">MPRIDPFQLLKCLSVLLGPEGGILSQDEVPRLVNLMTKFSKKLVSKCVYILILKSTEQSLVNLFMAEGGWNLIHNWLQDAIHVSNWDLVKEILSLLLVTPVDVERLKLNNIPKLVKSLSKLDEVKGVQELSTQLVHDWLVIVKGNNKPEETAVTQAVEAVKTENDASGTPLSSDNIDTVDSSQIKPSDDPPDEAISTNTFYKVTVRDGKQVISRTASVDGSHDAPTEAASAEPPEPVEIKKEIKEEKLDDKKSSDKSKSKSRSSSSSKHSSSSRSKSSSSKSSSSKDRHKSSSSKSSSRDKDRDRDRDKTKKDKANGAKVTSKDKTESKEKQAEKDKDTLAKIKPQSIDKLGRIPKKTDDKTKENKEVKKPTMSIEVRKNTEERPKTVKVFNSKRRSTGLEEEAKPPPPRPTKKPPVALPPSIPQKRTSPVKELPTPPEKKFKMEIPERPGAIKLIPPKPKPPVLQESDIFMDALAASATSKKEPKKRKRRPSVTKDTPSSPTTQEPQTPTSPVTSPIGLKNIAAPNFYQDTLQTEQTDEKDENKEETERSGTPIEEDERPRTDGGLKGVLVYTKKKGPKKSVKFNDNNLTQVRFFELDETERVNVTKNFMDMAKMEMTSEREALQMSRKLPNEDIMEPQTMWRLPYLIDLPDPLAAPGCKSLEKDIQFAREKSVLQALYFDKRKIPDSPEEPVPETHQMSDPINIPLEDADSQEMDLRNTPWPEPKGSPPPMQENLPPQIFSNMAVPFQNFQPPAFQGMPPRFGPQNGPFGGPPNMMPNGNIMGPPPDMMHQGPLNPNAFGPENFNNPMMNDNNFPMPFNPPNMGMFPPNNFNMNRGRGGFRRGGNNGPWIRMNGPGNWNNRGGGGRGRLCKNVKNHGYCRNMDKCPFIHPK</sequence>
<feature type="compositionally biased region" description="Basic residues" evidence="3">
    <location>
        <begin position="484"/>
        <end position="493"/>
    </location>
</feature>
<dbReference type="Gene3D" id="1.20.930.10">
    <property type="entry name" value="Conserved domain common to transcription factors TFIIS, elongin A, CRSP70"/>
    <property type="match status" value="1"/>
</dbReference>
<reference evidence="6 7" key="2">
    <citation type="journal article" date="2010" name="Nucleic Acids Res.">
        <title>BeetleBase in 2010: revisions to provide comprehensive genomic information for Tribolium castaneum.</title>
        <authorList>
            <person name="Kim H.S."/>
            <person name="Murphy T."/>
            <person name="Xia J."/>
            <person name="Caragea D."/>
            <person name="Park Y."/>
            <person name="Beeman R.W."/>
            <person name="Lorenzen M.D."/>
            <person name="Butcher S."/>
            <person name="Manak J.R."/>
            <person name="Brown S.J."/>
        </authorList>
    </citation>
    <scope>GENOME REANNOTATION</scope>
    <source>
        <strain evidence="6 7">Georgia GA2</strain>
    </source>
</reference>
<dbReference type="InterPro" id="IPR000571">
    <property type="entry name" value="Znf_CCCH"/>
</dbReference>
<feature type="compositionally biased region" description="Low complexity" evidence="3">
    <location>
        <begin position="498"/>
        <end position="517"/>
    </location>
</feature>
<dbReference type="OrthoDB" id="2138378at2759"/>
<feature type="domain" description="TFIIS N-terminal" evidence="5">
    <location>
        <begin position="71"/>
        <end position="145"/>
    </location>
</feature>
<comment type="subcellular location">
    <subcellularLocation>
        <location evidence="1">Nucleus</location>
    </subcellularLocation>
</comment>
<gene>
    <name evidence="6" type="primary">AUGUSTUS-3.0.2_13494</name>
    <name evidence="6" type="ORF">TcasGA2_TC013494</name>
</gene>
<dbReference type="GO" id="GO:0072357">
    <property type="term" value="C:PTW/PP1 phosphatase complex"/>
    <property type="evidence" value="ECO:0000318"/>
    <property type="project" value="GO_Central"/>
</dbReference>
<dbReference type="OMA" id="NGPPQIW"/>
<name>D6WL76_TRICA</name>
<evidence type="ECO:0000256" key="2">
    <source>
        <dbReference type="PROSITE-ProRule" id="PRU00723"/>
    </source>
</evidence>
<dbReference type="PANTHER" id="PTHR46557">
    <property type="entry name" value="SERINE/THREONINE-PROTEIN PHOSPHATASE 1 REGULATORY SUBUNIT 10-RELATED"/>
    <property type="match status" value="1"/>
</dbReference>
<dbReference type="PROSITE" id="PS50103">
    <property type="entry name" value="ZF_C3H1"/>
    <property type="match status" value="1"/>
</dbReference>
<dbReference type="InParanoid" id="D6WL76"/>
<evidence type="ECO:0000259" key="5">
    <source>
        <dbReference type="PROSITE" id="PS51319"/>
    </source>
</evidence>
<dbReference type="STRING" id="7070.D6WL76"/>
<dbReference type="InterPro" id="IPR035441">
    <property type="entry name" value="TFIIS/LEDGF_dom_sf"/>
</dbReference>
<evidence type="ECO:0000313" key="6">
    <source>
        <dbReference type="EMBL" id="EFA03494.1"/>
    </source>
</evidence>
<dbReference type="PhylomeDB" id="D6WL76"/>
<proteinExistence type="predicted"/>
<feature type="region of interest" description="Disordered" evidence="3">
    <location>
        <begin position="215"/>
        <end position="568"/>
    </location>
</feature>
<evidence type="ECO:0000256" key="1">
    <source>
        <dbReference type="PROSITE-ProRule" id="PRU00649"/>
    </source>
</evidence>
<feature type="compositionally biased region" description="Basic and acidic residues" evidence="3">
    <location>
        <begin position="350"/>
        <end position="386"/>
    </location>
</feature>
<feature type="compositionally biased region" description="Low complexity" evidence="3">
    <location>
        <begin position="262"/>
        <end position="283"/>
    </location>
</feature>
<dbReference type="HOGENOM" id="CLU_005654_0_0_1"/>
<feature type="region of interest" description="Disordered" evidence="3">
    <location>
        <begin position="161"/>
        <end position="198"/>
    </location>
</feature>
<accession>D6WL76</accession>
<feature type="compositionally biased region" description="Basic and acidic residues" evidence="3">
    <location>
        <begin position="237"/>
        <end position="258"/>
    </location>
</feature>
<dbReference type="eggNOG" id="ENOG502QQ2I">
    <property type="taxonomic scope" value="Eukaryota"/>
</dbReference>
<dbReference type="FunCoup" id="D6WL76">
    <property type="interactions" value="1099"/>
</dbReference>
<dbReference type="EMBL" id="KQ971343">
    <property type="protein sequence ID" value="EFA03494.1"/>
    <property type="molecule type" value="Genomic_DNA"/>
</dbReference>
<evidence type="ECO:0000256" key="3">
    <source>
        <dbReference type="SAM" id="MobiDB-lite"/>
    </source>
</evidence>
<keyword evidence="7" id="KW-1185">Reference proteome</keyword>
<evidence type="ECO:0000313" key="7">
    <source>
        <dbReference type="Proteomes" id="UP000007266"/>
    </source>
</evidence>
<reference evidence="6 7" key="1">
    <citation type="journal article" date="2008" name="Nature">
        <title>The genome of the model beetle and pest Tribolium castaneum.</title>
        <authorList>
            <consortium name="Tribolium Genome Sequencing Consortium"/>
            <person name="Richards S."/>
            <person name="Gibbs R.A."/>
            <person name="Weinstock G.M."/>
            <person name="Brown S.J."/>
            <person name="Denell R."/>
            <person name="Beeman R.W."/>
            <person name="Gibbs R."/>
            <person name="Beeman R.W."/>
            <person name="Brown S.J."/>
            <person name="Bucher G."/>
            <person name="Friedrich M."/>
            <person name="Grimmelikhuijzen C.J."/>
            <person name="Klingler M."/>
            <person name="Lorenzen M."/>
            <person name="Richards S."/>
            <person name="Roth S."/>
            <person name="Schroder R."/>
            <person name="Tautz D."/>
            <person name="Zdobnov E.M."/>
            <person name="Muzny D."/>
            <person name="Gibbs R.A."/>
            <person name="Weinstock G.M."/>
            <person name="Attaway T."/>
            <person name="Bell S."/>
            <person name="Buhay C.J."/>
            <person name="Chandrabose M.N."/>
            <person name="Chavez D."/>
            <person name="Clerk-Blankenburg K.P."/>
            <person name="Cree A."/>
            <person name="Dao M."/>
            <person name="Davis C."/>
            <person name="Chacko J."/>
            <person name="Dinh H."/>
            <person name="Dugan-Rocha S."/>
            <person name="Fowler G."/>
            <person name="Garner T.T."/>
            <person name="Garnes J."/>
            <person name="Gnirke A."/>
            <person name="Hawes A."/>
            <person name="Hernandez J."/>
            <person name="Hines S."/>
            <person name="Holder M."/>
            <person name="Hume J."/>
            <person name="Jhangiani S.N."/>
            <person name="Joshi V."/>
            <person name="Khan Z.M."/>
            <person name="Jackson L."/>
            <person name="Kovar C."/>
            <person name="Kowis A."/>
            <person name="Lee S."/>
            <person name="Lewis L.R."/>
            <person name="Margolis J."/>
            <person name="Morgan M."/>
            <person name="Nazareth L.V."/>
            <person name="Nguyen N."/>
            <person name="Okwuonu G."/>
            <person name="Parker D."/>
            <person name="Richards S."/>
            <person name="Ruiz S.J."/>
            <person name="Santibanez J."/>
            <person name="Savard J."/>
            <person name="Scherer S.E."/>
            <person name="Schneider B."/>
            <person name="Sodergren E."/>
            <person name="Tautz D."/>
            <person name="Vattahil S."/>
            <person name="Villasana D."/>
            <person name="White C.S."/>
            <person name="Wright R."/>
            <person name="Park Y."/>
            <person name="Beeman R.W."/>
            <person name="Lord J."/>
            <person name="Oppert B."/>
            <person name="Lorenzen M."/>
            <person name="Brown S."/>
            <person name="Wang L."/>
            <person name="Savard J."/>
            <person name="Tautz D."/>
            <person name="Richards S."/>
            <person name="Weinstock G."/>
            <person name="Gibbs R.A."/>
            <person name="Liu Y."/>
            <person name="Worley K."/>
            <person name="Weinstock G."/>
            <person name="Elsik C.G."/>
            <person name="Reese J.T."/>
            <person name="Elhaik E."/>
            <person name="Landan G."/>
            <person name="Graur D."/>
            <person name="Arensburger P."/>
            <person name="Atkinson P."/>
            <person name="Beeman R.W."/>
            <person name="Beidler J."/>
            <person name="Brown S.J."/>
            <person name="Demuth J.P."/>
            <person name="Drury D.W."/>
            <person name="Du Y.Z."/>
            <person name="Fujiwara H."/>
            <person name="Lorenzen M."/>
            <person name="Maselli V."/>
            <person name="Osanai M."/>
            <person name="Park Y."/>
            <person name="Robertson H.M."/>
            <person name="Tu Z."/>
            <person name="Wang J.J."/>
            <person name="Wang S."/>
            <person name="Richards S."/>
            <person name="Song H."/>
            <person name="Zhang L."/>
            <person name="Sodergren E."/>
            <person name="Werner D."/>
            <person name="Stanke M."/>
            <person name="Morgenstern B."/>
            <person name="Solovyev V."/>
            <person name="Kosarev P."/>
            <person name="Brown G."/>
            <person name="Chen H.C."/>
            <person name="Ermolaeva O."/>
            <person name="Hlavina W."/>
            <person name="Kapustin Y."/>
            <person name="Kiryutin B."/>
            <person name="Kitts P."/>
            <person name="Maglott D."/>
            <person name="Pruitt K."/>
            <person name="Sapojnikov V."/>
            <person name="Souvorov A."/>
            <person name="Mackey A.J."/>
            <person name="Waterhouse R.M."/>
            <person name="Wyder S."/>
            <person name="Zdobnov E.M."/>
            <person name="Zdobnov E.M."/>
            <person name="Wyder S."/>
            <person name="Kriventseva E.V."/>
            <person name="Kadowaki T."/>
            <person name="Bork P."/>
            <person name="Aranda M."/>
            <person name="Bao R."/>
            <person name="Beermann A."/>
            <person name="Berns N."/>
            <person name="Bolognesi R."/>
            <person name="Bonneton F."/>
            <person name="Bopp D."/>
            <person name="Brown S.J."/>
            <person name="Bucher G."/>
            <person name="Butts T."/>
            <person name="Chaumot A."/>
            <person name="Denell R.E."/>
            <person name="Ferrier D.E."/>
            <person name="Friedrich M."/>
            <person name="Gordon C.M."/>
            <person name="Jindra M."/>
            <person name="Klingler M."/>
            <person name="Lan Q."/>
            <person name="Lattorff H.M."/>
            <person name="Laudet V."/>
            <person name="von Levetsow C."/>
            <person name="Liu Z."/>
            <person name="Lutz R."/>
            <person name="Lynch J.A."/>
            <person name="da Fonseca R.N."/>
            <person name="Posnien N."/>
            <person name="Reuter R."/>
            <person name="Roth S."/>
            <person name="Savard J."/>
            <person name="Schinko J.B."/>
            <person name="Schmitt C."/>
            <person name="Schoppmeier M."/>
            <person name="Schroder R."/>
            <person name="Shippy T.D."/>
            <person name="Simonnet F."/>
            <person name="Marques-Souza H."/>
            <person name="Tautz D."/>
            <person name="Tomoyasu Y."/>
            <person name="Trauner J."/>
            <person name="Van der Zee M."/>
            <person name="Vervoort M."/>
            <person name="Wittkopp N."/>
            <person name="Wimmer E.A."/>
            <person name="Yang X."/>
            <person name="Jones A.K."/>
            <person name="Sattelle D.B."/>
            <person name="Ebert P.R."/>
            <person name="Nelson D."/>
            <person name="Scott J.G."/>
            <person name="Beeman R.W."/>
            <person name="Muthukrishnan S."/>
            <person name="Kramer K.J."/>
            <person name="Arakane Y."/>
            <person name="Beeman R.W."/>
            <person name="Zhu Q."/>
            <person name="Hogenkamp D."/>
            <person name="Dixit R."/>
            <person name="Oppert B."/>
            <person name="Jiang H."/>
            <person name="Zou Z."/>
            <person name="Marshall J."/>
            <person name="Elpidina E."/>
            <person name="Vinokurov K."/>
            <person name="Oppert C."/>
            <person name="Zou Z."/>
            <person name="Evans J."/>
            <person name="Lu Z."/>
            <person name="Zhao P."/>
            <person name="Sumathipala N."/>
            <person name="Altincicek B."/>
            <person name="Vilcinskas A."/>
            <person name="Williams M."/>
            <person name="Hultmark D."/>
            <person name="Hetru C."/>
            <person name="Jiang H."/>
            <person name="Grimmelikhuijzen C.J."/>
            <person name="Hauser F."/>
            <person name="Cazzamali G."/>
            <person name="Williamson M."/>
            <person name="Park Y."/>
            <person name="Li B."/>
            <person name="Tanaka Y."/>
            <person name="Predel R."/>
            <person name="Neupert S."/>
            <person name="Schachtner J."/>
            <person name="Verleyen P."/>
            <person name="Raible F."/>
            <person name="Bork P."/>
            <person name="Friedrich M."/>
            <person name="Walden K.K."/>
            <person name="Robertson H.M."/>
            <person name="Angeli S."/>
            <person name="Foret S."/>
            <person name="Bucher G."/>
            <person name="Schuetz S."/>
            <person name="Maleszka R."/>
            <person name="Wimmer E.A."/>
            <person name="Beeman R.W."/>
            <person name="Lorenzen M."/>
            <person name="Tomoyasu Y."/>
            <person name="Miller S.C."/>
            <person name="Grossmann D."/>
            <person name="Bucher G."/>
        </authorList>
    </citation>
    <scope>NUCLEOTIDE SEQUENCE [LARGE SCALE GENOMIC DNA]</scope>
    <source>
        <strain evidence="6 7">Georgia GA2</strain>
    </source>
</reference>
<dbReference type="GO" id="GO:0005634">
    <property type="term" value="C:nucleus"/>
    <property type="evidence" value="ECO:0007669"/>
    <property type="project" value="UniProtKB-SubCell"/>
</dbReference>
<dbReference type="SUPFAM" id="SSF47676">
    <property type="entry name" value="Conserved domain common to transcription factors TFIIS, elongin A, CRSP70"/>
    <property type="match status" value="1"/>
</dbReference>
<keyword evidence="1" id="KW-0539">Nucleus</keyword>
<dbReference type="AlphaFoldDB" id="D6WL76"/>
<dbReference type="PROSITE" id="PS51319">
    <property type="entry name" value="TFIIS_N"/>
    <property type="match status" value="1"/>
</dbReference>
<dbReference type="GO" id="GO:0000785">
    <property type="term" value="C:chromatin"/>
    <property type="evidence" value="ECO:0000318"/>
    <property type="project" value="GO_Central"/>
</dbReference>
<feature type="compositionally biased region" description="Basic and acidic residues" evidence="3">
    <location>
        <begin position="297"/>
        <end position="341"/>
    </location>
</feature>
<keyword evidence="2" id="KW-0862">Zinc</keyword>
<keyword evidence="2" id="KW-0479">Metal-binding</keyword>
<dbReference type="KEGG" id="tca:662298"/>
<feature type="domain" description="C3H1-type" evidence="4">
    <location>
        <begin position="866"/>
        <end position="893"/>
    </location>
</feature>
<feature type="compositionally biased region" description="Polar residues" evidence="3">
    <location>
        <begin position="165"/>
        <end position="185"/>
    </location>
</feature>
<keyword evidence="2" id="KW-0863">Zinc-finger</keyword>
<organism evidence="6 7">
    <name type="scientific">Tribolium castaneum</name>
    <name type="common">Red flour beetle</name>
    <dbReference type="NCBI Taxonomy" id="7070"/>
    <lineage>
        <taxon>Eukaryota</taxon>
        <taxon>Metazoa</taxon>
        <taxon>Ecdysozoa</taxon>
        <taxon>Arthropoda</taxon>
        <taxon>Hexapoda</taxon>
        <taxon>Insecta</taxon>
        <taxon>Pterygota</taxon>
        <taxon>Neoptera</taxon>
        <taxon>Endopterygota</taxon>
        <taxon>Coleoptera</taxon>
        <taxon>Polyphaga</taxon>
        <taxon>Cucujiformia</taxon>
        <taxon>Tenebrionidae</taxon>
        <taxon>Tenebrionidae incertae sedis</taxon>
        <taxon>Tribolium</taxon>
    </lineage>
</organism>
<evidence type="ECO:0000259" key="4">
    <source>
        <dbReference type="PROSITE" id="PS50103"/>
    </source>
</evidence>